<sequence>MKVRVTNKNSLFYGQEFIVDLMNHQYVGSKRGKIIVKFEDVEFISLTDSERSILLHREILKTSIPKALNGLFYYNLLIDTICRHIEGDFNRVEVIKEDYKELKRVWEKNLLILVDKIPVKINIIGQYYTKNSIDVNITTVSQGEFIRECLKEEEKLEKEIRERNKRIEGIKRAVSMAI</sequence>
<proteinExistence type="predicted"/>
<evidence type="ECO:0000256" key="1">
    <source>
        <dbReference type="SAM" id="Coils"/>
    </source>
</evidence>
<dbReference type="RefSeq" id="WP_073248527.1">
    <property type="nucleotide sequence ID" value="NZ_FQVG01000021.1"/>
</dbReference>
<keyword evidence="1" id="KW-0175">Coiled coil</keyword>
<reference evidence="3" key="1">
    <citation type="submission" date="2016-11" db="EMBL/GenBank/DDBJ databases">
        <authorList>
            <person name="Varghese N."/>
            <person name="Submissions S."/>
        </authorList>
    </citation>
    <scope>NUCLEOTIDE SEQUENCE [LARGE SCALE GENOMIC DNA]</scope>
    <source>
        <strain evidence="3">DSM 10124</strain>
    </source>
</reference>
<dbReference type="Proteomes" id="UP000184423">
    <property type="component" value="Unassembled WGS sequence"/>
</dbReference>
<dbReference type="AlphaFoldDB" id="A0A1M4X3K6"/>
<evidence type="ECO:0000313" key="3">
    <source>
        <dbReference type="Proteomes" id="UP000184423"/>
    </source>
</evidence>
<dbReference type="EMBL" id="FQVG01000021">
    <property type="protein sequence ID" value="SHE88035.1"/>
    <property type="molecule type" value="Genomic_DNA"/>
</dbReference>
<organism evidence="2 3">
    <name type="scientific">Caloramator proteoclasticus DSM 10124</name>
    <dbReference type="NCBI Taxonomy" id="1121262"/>
    <lineage>
        <taxon>Bacteria</taxon>
        <taxon>Bacillati</taxon>
        <taxon>Bacillota</taxon>
        <taxon>Clostridia</taxon>
        <taxon>Eubacteriales</taxon>
        <taxon>Clostridiaceae</taxon>
        <taxon>Caloramator</taxon>
    </lineage>
</organism>
<name>A0A1M4X3K6_9CLOT</name>
<keyword evidence="3" id="KW-1185">Reference proteome</keyword>
<evidence type="ECO:0000313" key="2">
    <source>
        <dbReference type="EMBL" id="SHE88035.1"/>
    </source>
</evidence>
<gene>
    <name evidence="2" type="ORF">SAMN02746091_01302</name>
</gene>
<feature type="coiled-coil region" evidence="1">
    <location>
        <begin position="146"/>
        <end position="173"/>
    </location>
</feature>
<accession>A0A1M4X3K6</accession>
<protein>
    <submittedName>
        <fullName evidence="2">Uncharacterized protein</fullName>
    </submittedName>
</protein>